<feature type="compositionally biased region" description="Basic residues" evidence="2">
    <location>
        <begin position="166"/>
        <end position="175"/>
    </location>
</feature>
<keyword evidence="1" id="KW-0175">Coiled coil</keyword>
<gene>
    <name evidence="3" type="ORF">B0T16DRAFT_459123</name>
</gene>
<dbReference type="AlphaFoldDB" id="A0AA40CL41"/>
<accession>A0AA40CL41</accession>
<comment type="caution">
    <text evidence="3">The sequence shown here is derived from an EMBL/GenBank/DDBJ whole genome shotgun (WGS) entry which is preliminary data.</text>
</comment>
<feature type="compositionally biased region" description="Polar residues" evidence="2">
    <location>
        <begin position="189"/>
        <end position="203"/>
    </location>
</feature>
<feature type="compositionally biased region" description="Pro residues" evidence="2">
    <location>
        <begin position="176"/>
        <end position="186"/>
    </location>
</feature>
<organism evidence="3 4">
    <name type="scientific">Cercophora newfieldiana</name>
    <dbReference type="NCBI Taxonomy" id="92897"/>
    <lineage>
        <taxon>Eukaryota</taxon>
        <taxon>Fungi</taxon>
        <taxon>Dikarya</taxon>
        <taxon>Ascomycota</taxon>
        <taxon>Pezizomycotina</taxon>
        <taxon>Sordariomycetes</taxon>
        <taxon>Sordariomycetidae</taxon>
        <taxon>Sordariales</taxon>
        <taxon>Lasiosphaeriaceae</taxon>
        <taxon>Cercophora</taxon>
    </lineage>
</organism>
<evidence type="ECO:0000256" key="2">
    <source>
        <dbReference type="SAM" id="MobiDB-lite"/>
    </source>
</evidence>
<dbReference type="Gene3D" id="1.20.5.170">
    <property type="match status" value="1"/>
</dbReference>
<evidence type="ECO:0000256" key="1">
    <source>
        <dbReference type="SAM" id="Coils"/>
    </source>
</evidence>
<proteinExistence type="predicted"/>
<sequence>MASSSDSKDPVLEALRVHIRPAVEKAVRDLISNKIQTAVEEMVSSVVQEMLPSVVKETVQAITNDKVAESFHANTDTDIAENQIKSPAKITVLPGGSAKIYNYYTIINIDIENRFVQYNITGFDAVYSDAIVVRNGKAFVTFRVGSLSGWKHPPRAPPSQTLNSTHSHKYTHHHPTTPPHAPPNPPAKMSTSSTPIKTSPATTTRKFTPDEIARFERRVMEAYTTYHTTMEEQTKAYRGWVNETNSERDAAISKAANAEETLRIMKDKLNEAEERAEKAEGKMKAMEKEMQKRIDDAEERVRELEKKLAKRDNELEFLKAAFRHVEGDGEGKVKDETPQKMQIVLKTSAQQAGDGR</sequence>
<feature type="coiled-coil region" evidence="1">
    <location>
        <begin position="241"/>
        <end position="321"/>
    </location>
</feature>
<evidence type="ECO:0000313" key="4">
    <source>
        <dbReference type="Proteomes" id="UP001174936"/>
    </source>
</evidence>
<dbReference type="EMBL" id="JAULSV010000005">
    <property type="protein sequence ID" value="KAK0642921.1"/>
    <property type="molecule type" value="Genomic_DNA"/>
</dbReference>
<protein>
    <submittedName>
        <fullName evidence="3">Uncharacterized protein</fullName>
    </submittedName>
</protein>
<keyword evidence="4" id="KW-1185">Reference proteome</keyword>
<dbReference type="Proteomes" id="UP001174936">
    <property type="component" value="Unassembled WGS sequence"/>
</dbReference>
<feature type="region of interest" description="Disordered" evidence="2">
    <location>
        <begin position="150"/>
        <end position="203"/>
    </location>
</feature>
<evidence type="ECO:0000313" key="3">
    <source>
        <dbReference type="EMBL" id="KAK0642921.1"/>
    </source>
</evidence>
<reference evidence="3" key="1">
    <citation type="submission" date="2023-06" db="EMBL/GenBank/DDBJ databases">
        <title>Genome-scale phylogeny and comparative genomics of the fungal order Sordariales.</title>
        <authorList>
            <consortium name="Lawrence Berkeley National Laboratory"/>
            <person name="Hensen N."/>
            <person name="Bonometti L."/>
            <person name="Westerberg I."/>
            <person name="Brannstrom I.O."/>
            <person name="Guillou S."/>
            <person name="Cros-Aarteil S."/>
            <person name="Calhoun S."/>
            <person name="Haridas S."/>
            <person name="Kuo A."/>
            <person name="Mondo S."/>
            <person name="Pangilinan J."/>
            <person name="Riley R."/>
            <person name="Labutti K."/>
            <person name="Andreopoulos B."/>
            <person name="Lipzen A."/>
            <person name="Chen C."/>
            <person name="Yanf M."/>
            <person name="Daum C."/>
            <person name="Ng V."/>
            <person name="Clum A."/>
            <person name="Steindorff A."/>
            <person name="Ohm R."/>
            <person name="Martin F."/>
            <person name="Silar P."/>
            <person name="Natvig D."/>
            <person name="Lalanne C."/>
            <person name="Gautier V."/>
            <person name="Ament-Velasquez S.L."/>
            <person name="Kruys A."/>
            <person name="Hutchinson M.I."/>
            <person name="Powell A.J."/>
            <person name="Barry K."/>
            <person name="Miller A.N."/>
            <person name="Grigoriev I.V."/>
            <person name="Debuchy R."/>
            <person name="Gladieux P."/>
            <person name="Thoren M.H."/>
            <person name="Johannesson H."/>
        </authorList>
    </citation>
    <scope>NUCLEOTIDE SEQUENCE</scope>
    <source>
        <strain evidence="3">SMH2532-1</strain>
    </source>
</reference>
<dbReference type="SUPFAM" id="SSF57997">
    <property type="entry name" value="Tropomyosin"/>
    <property type="match status" value="1"/>
</dbReference>
<name>A0AA40CL41_9PEZI</name>